<dbReference type="Gene3D" id="3.40.33.10">
    <property type="entry name" value="CAP"/>
    <property type="match status" value="1"/>
</dbReference>
<feature type="transmembrane region" description="Helical" evidence="2">
    <location>
        <begin position="9"/>
        <end position="29"/>
    </location>
</feature>
<dbReference type="Proteomes" id="UP000229834">
    <property type="component" value="Unassembled WGS sequence"/>
</dbReference>
<keyword evidence="2" id="KW-0812">Transmembrane</keyword>
<protein>
    <recommendedName>
        <fullName evidence="3">SCP domain-containing protein</fullName>
    </recommendedName>
</protein>
<evidence type="ECO:0000259" key="3">
    <source>
        <dbReference type="Pfam" id="PF00188"/>
    </source>
</evidence>
<dbReference type="Pfam" id="PF00188">
    <property type="entry name" value="CAP"/>
    <property type="match status" value="1"/>
</dbReference>
<accession>A0A2H0K684</accession>
<name>A0A2H0K684_9BACT</name>
<evidence type="ECO:0000313" key="5">
    <source>
        <dbReference type="Proteomes" id="UP000229834"/>
    </source>
</evidence>
<reference evidence="4 5" key="1">
    <citation type="submission" date="2017-09" db="EMBL/GenBank/DDBJ databases">
        <title>Depth-based differentiation of microbial function through sediment-hosted aquifers and enrichment of novel symbionts in the deep terrestrial subsurface.</title>
        <authorList>
            <person name="Probst A.J."/>
            <person name="Ladd B."/>
            <person name="Jarett J.K."/>
            <person name="Geller-Mcgrath D.E."/>
            <person name="Sieber C.M."/>
            <person name="Emerson J.B."/>
            <person name="Anantharaman K."/>
            <person name="Thomas B.C."/>
            <person name="Malmstrom R."/>
            <person name="Stieglmeier M."/>
            <person name="Klingl A."/>
            <person name="Woyke T."/>
            <person name="Ryan C.M."/>
            <person name="Banfield J.F."/>
        </authorList>
    </citation>
    <scope>NUCLEOTIDE SEQUENCE [LARGE SCALE GENOMIC DNA]</scope>
    <source>
        <strain evidence="4">CG11_big_fil_rev_8_21_14_0_20_40_24</strain>
    </source>
</reference>
<dbReference type="EMBL" id="PCVC01000067">
    <property type="protein sequence ID" value="PIQ66748.1"/>
    <property type="molecule type" value="Genomic_DNA"/>
</dbReference>
<dbReference type="AlphaFoldDB" id="A0A2H0K684"/>
<dbReference type="CDD" id="cd05379">
    <property type="entry name" value="CAP_bacterial"/>
    <property type="match status" value="1"/>
</dbReference>
<keyword evidence="1" id="KW-0175">Coiled coil</keyword>
<feature type="coiled-coil region" evidence="1">
    <location>
        <begin position="226"/>
        <end position="270"/>
    </location>
</feature>
<dbReference type="InterPro" id="IPR014044">
    <property type="entry name" value="CAP_dom"/>
</dbReference>
<proteinExistence type="predicted"/>
<dbReference type="PANTHER" id="PTHR31157">
    <property type="entry name" value="SCP DOMAIN-CONTAINING PROTEIN"/>
    <property type="match status" value="1"/>
</dbReference>
<keyword evidence="2" id="KW-1133">Transmembrane helix</keyword>
<gene>
    <name evidence="4" type="ORF">COV95_02450</name>
</gene>
<feature type="domain" description="SCP" evidence="3">
    <location>
        <begin position="83"/>
        <end position="192"/>
    </location>
</feature>
<keyword evidence="2" id="KW-0472">Membrane</keyword>
<sequence>MGKIKFKKLAVIFIVLATIVASLSLFWYLNTRGSFNKISDFIKNGNSLDILQNIQKEVSTPGSLVSKIESSRSYLTNPGVFAFTNKERANIGLSALLNDSGLNKVAEERLSDMFARQYFEHVSPIGESASTVADDFMYEYISIGENIALGNFEDDRTLVGAWMNSPGHRANILNPKFTNLGVAVGRGVYEGKSTWIGVQIFSKPLSQCPTVSNVLKGQIDSIVSEIDILKVQIDIVQEELQTMEKSQRNRENYNQKVEEYNALAKEINSKNAIAKGFINNYNEQVKLFNICIAN</sequence>
<organism evidence="4 5">
    <name type="scientific">Candidatus Zambryskibacteria bacterium CG11_big_fil_rev_8_21_14_0_20_40_24</name>
    <dbReference type="NCBI Taxonomy" id="1975116"/>
    <lineage>
        <taxon>Bacteria</taxon>
        <taxon>Candidatus Zambryskiibacteriota</taxon>
    </lineage>
</organism>
<dbReference type="PANTHER" id="PTHR31157:SF1">
    <property type="entry name" value="SCP DOMAIN-CONTAINING PROTEIN"/>
    <property type="match status" value="1"/>
</dbReference>
<evidence type="ECO:0000313" key="4">
    <source>
        <dbReference type="EMBL" id="PIQ66748.1"/>
    </source>
</evidence>
<dbReference type="SUPFAM" id="SSF55797">
    <property type="entry name" value="PR-1-like"/>
    <property type="match status" value="1"/>
</dbReference>
<evidence type="ECO:0000256" key="2">
    <source>
        <dbReference type="SAM" id="Phobius"/>
    </source>
</evidence>
<evidence type="ECO:0000256" key="1">
    <source>
        <dbReference type="SAM" id="Coils"/>
    </source>
</evidence>
<comment type="caution">
    <text evidence="4">The sequence shown here is derived from an EMBL/GenBank/DDBJ whole genome shotgun (WGS) entry which is preliminary data.</text>
</comment>
<dbReference type="InterPro" id="IPR035940">
    <property type="entry name" value="CAP_sf"/>
</dbReference>